<dbReference type="EMBL" id="CP034235">
    <property type="protein sequence ID" value="QGQ96235.1"/>
    <property type="molecule type" value="Genomic_DNA"/>
</dbReference>
<keyword evidence="1" id="KW-0969">Cilium</keyword>
<sequence length="128" mass="14216">MTEKISIGQLYPTTVTPASLRQPKANLNKALQNGQSFDQIFKDKMVRFSHHAEQRLEQRGIQLQPEQLAKIESAIDKAAAKGAKDSLILFKDMAFIVNVKNRTIVTALDSASMQDNVFTQIDSAVVIT</sequence>
<dbReference type="NCBIfam" id="TIGR02530">
    <property type="entry name" value="flg_new"/>
    <property type="match status" value="1"/>
</dbReference>
<accession>A0A6B8RL45</accession>
<dbReference type="AlphaFoldDB" id="A0A6B8RL45"/>
<evidence type="ECO:0000313" key="2">
    <source>
        <dbReference type="Proteomes" id="UP000426246"/>
    </source>
</evidence>
<dbReference type="KEGG" id="ppsc:EHS13_15785"/>
<dbReference type="OrthoDB" id="165650at2"/>
<reference evidence="2" key="1">
    <citation type="submission" date="2018-11" db="EMBL/GenBank/DDBJ databases">
        <title>Complete genome sequence of Paenibacillus sp. ML311-T8.</title>
        <authorList>
            <person name="Nam Y.-D."/>
            <person name="Kang J."/>
            <person name="Chung W.-H."/>
            <person name="Park Y.S."/>
        </authorList>
    </citation>
    <scope>NUCLEOTIDE SEQUENCE [LARGE SCALE GENOMIC DNA]</scope>
    <source>
        <strain evidence="2">ML311-T8</strain>
    </source>
</reference>
<evidence type="ECO:0000313" key="1">
    <source>
        <dbReference type="EMBL" id="QGQ96235.1"/>
    </source>
</evidence>
<dbReference type="Pfam" id="PF12611">
    <property type="entry name" value="Flagellar_put"/>
    <property type="match status" value="1"/>
</dbReference>
<proteinExistence type="predicted"/>
<keyword evidence="1" id="KW-0282">Flagellum</keyword>
<dbReference type="InterPro" id="IPR013367">
    <property type="entry name" value="Flagellar_put"/>
</dbReference>
<keyword evidence="2" id="KW-1185">Reference proteome</keyword>
<protein>
    <submittedName>
        <fullName evidence="1">Flagellar biosynthesis protein</fullName>
    </submittedName>
</protein>
<name>A0A6B8RL45_9BACL</name>
<dbReference type="RefSeq" id="WP_155701271.1">
    <property type="nucleotide sequence ID" value="NZ_CP034235.1"/>
</dbReference>
<organism evidence="1 2">
    <name type="scientific">Paenibacillus psychroresistens</name>
    <dbReference type="NCBI Taxonomy" id="1778678"/>
    <lineage>
        <taxon>Bacteria</taxon>
        <taxon>Bacillati</taxon>
        <taxon>Bacillota</taxon>
        <taxon>Bacilli</taxon>
        <taxon>Bacillales</taxon>
        <taxon>Paenibacillaceae</taxon>
        <taxon>Paenibacillus</taxon>
    </lineage>
</organism>
<dbReference type="Proteomes" id="UP000426246">
    <property type="component" value="Chromosome"/>
</dbReference>
<keyword evidence="1" id="KW-0966">Cell projection</keyword>
<gene>
    <name evidence="1" type="ORF">EHS13_15785</name>
</gene>